<organism evidence="14 15">
    <name type="scientific">Drosophila erecta</name>
    <name type="common">Fruit fly</name>
    <dbReference type="NCBI Taxonomy" id="7220"/>
    <lineage>
        <taxon>Eukaryota</taxon>
        <taxon>Metazoa</taxon>
        <taxon>Ecdysozoa</taxon>
        <taxon>Arthropoda</taxon>
        <taxon>Hexapoda</taxon>
        <taxon>Insecta</taxon>
        <taxon>Pterygota</taxon>
        <taxon>Neoptera</taxon>
        <taxon>Endopterygota</taxon>
        <taxon>Diptera</taxon>
        <taxon>Brachycera</taxon>
        <taxon>Muscomorpha</taxon>
        <taxon>Ephydroidea</taxon>
        <taxon>Drosophilidae</taxon>
        <taxon>Drosophila</taxon>
        <taxon>Sophophora</taxon>
    </lineage>
</organism>
<dbReference type="GO" id="GO:0070530">
    <property type="term" value="F:K63-linked polyubiquitin modification-dependent protein binding"/>
    <property type="evidence" value="ECO:0007669"/>
    <property type="project" value="EnsemblMetazoa"/>
</dbReference>
<dbReference type="InterPro" id="IPR035983">
    <property type="entry name" value="Hect_E3_ubiquitin_ligase"/>
</dbReference>
<dbReference type="GO" id="GO:0005737">
    <property type="term" value="C:cytoplasm"/>
    <property type="evidence" value="ECO:0007669"/>
    <property type="project" value="TreeGrafter"/>
</dbReference>
<dbReference type="GO" id="GO:0071947">
    <property type="term" value="P:protein deubiquitination involved in ubiquitin-dependent protein catabolic process"/>
    <property type="evidence" value="ECO:0007669"/>
    <property type="project" value="TreeGrafter"/>
</dbReference>
<dbReference type="AlphaFoldDB" id="B3PAJ2"/>
<dbReference type="PROSITE" id="PS50199">
    <property type="entry name" value="ZF_RANBP2_2"/>
    <property type="match status" value="1"/>
</dbReference>
<dbReference type="GO" id="GO:0005634">
    <property type="term" value="C:nucleus"/>
    <property type="evidence" value="ECO:0007669"/>
    <property type="project" value="TreeGrafter"/>
</dbReference>
<feature type="domain" description="HECT" evidence="13">
    <location>
        <begin position="355"/>
        <end position="423"/>
    </location>
</feature>
<proteinExistence type="predicted"/>
<dbReference type="GO" id="GO:0035523">
    <property type="term" value="P:protein K29-linked deubiquitination"/>
    <property type="evidence" value="ECO:0007669"/>
    <property type="project" value="TreeGrafter"/>
</dbReference>
<keyword evidence="9" id="KW-0862">Zinc</keyword>
<dbReference type="SUPFAM" id="SSF56204">
    <property type="entry name" value="Hect, E3 ligase catalytic domain"/>
    <property type="match status" value="1"/>
</dbReference>
<dbReference type="InterPro" id="IPR041294">
    <property type="entry name" value="AnkUBD"/>
</dbReference>
<evidence type="ECO:0000256" key="1">
    <source>
        <dbReference type="ARBA" id="ARBA00000707"/>
    </source>
</evidence>
<dbReference type="HOGENOM" id="CLU_381846_0_0_1"/>
<dbReference type="GO" id="GO:0004843">
    <property type="term" value="F:cysteine-type deubiquitinase activity"/>
    <property type="evidence" value="ECO:0007669"/>
    <property type="project" value="UniProtKB-EC"/>
</dbReference>
<dbReference type="Gene3D" id="2.30.30.380">
    <property type="entry name" value="Zn-finger domain of Sec23/24"/>
    <property type="match status" value="1"/>
</dbReference>
<comment type="catalytic activity">
    <reaction evidence="1">
        <text>Thiol-dependent hydrolysis of ester, thioester, amide, peptide and isopeptide bonds formed by the C-terminal Gly of ubiquitin (a 76-residue protein attached to proteins as an intracellular targeting signal).</text>
        <dbReference type="EC" id="3.4.19.12"/>
    </reaction>
</comment>
<dbReference type="eggNOG" id="KOG4345">
    <property type="taxonomic scope" value="Eukaryota"/>
</dbReference>
<comment type="caution">
    <text evidence="10">Lacks conserved residue(s) required for the propagation of feature annotation.</text>
</comment>
<evidence type="ECO:0000256" key="9">
    <source>
        <dbReference type="ARBA" id="ARBA00022833"/>
    </source>
</evidence>
<dbReference type="SMART" id="SM00547">
    <property type="entry name" value="ZnF_RBZ"/>
    <property type="match status" value="1"/>
</dbReference>
<evidence type="ECO:0000256" key="2">
    <source>
        <dbReference type="ARBA" id="ARBA00012759"/>
    </source>
</evidence>
<accession>B3PAJ2</accession>
<dbReference type="FunFam" id="1.25.40.560:FF:000002">
    <property type="entry name" value="Ubiquitin thioesterase trabid"/>
    <property type="match status" value="1"/>
</dbReference>
<dbReference type="GO" id="GO:0061060">
    <property type="term" value="P:negative regulation of peptidoglycan recognition protein signaling pathway"/>
    <property type="evidence" value="ECO:0007669"/>
    <property type="project" value="EnsemblMetazoa"/>
</dbReference>
<keyword evidence="8" id="KW-0788">Thiol protease</keyword>
<evidence type="ECO:0000256" key="7">
    <source>
        <dbReference type="ARBA" id="ARBA00022801"/>
    </source>
</evidence>
<dbReference type="InterPro" id="IPR000569">
    <property type="entry name" value="HECT_dom"/>
</dbReference>
<evidence type="ECO:0000259" key="12">
    <source>
        <dbReference type="PROSITE" id="PS50199"/>
    </source>
</evidence>
<dbReference type="EMBL" id="CH954574">
    <property type="protein sequence ID" value="EDV45025.2"/>
    <property type="molecule type" value="Genomic_DNA"/>
</dbReference>
<keyword evidence="5 11" id="KW-0863">Zinc-finger</keyword>
<evidence type="ECO:0000256" key="5">
    <source>
        <dbReference type="ARBA" id="ARBA00022771"/>
    </source>
</evidence>
<keyword evidence="3" id="KW-0645">Protease</keyword>
<dbReference type="GO" id="GO:1990168">
    <property type="term" value="P:protein K33-linked deubiquitination"/>
    <property type="evidence" value="ECO:0007669"/>
    <property type="project" value="TreeGrafter"/>
</dbReference>
<dbReference type="Gene3D" id="3.90.1750.10">
    <property type="entry name" value="Hect, E3 ligase catalytic domains"/>
    <property type="match status" value="1"/>
</dbReference>
<dbReference type="Gene3D" id="3.30.2160.10">
    <property type="entry name" value="Hect, E3 ligase catalytic domain"/>
    <property type="match status" value="1"/>
</dbReference>
<reference evidence="14 15" key="2">
    <citation type="journal article" date="2008" name="Bioinformatics">
        <title>Assembly reconciliation.</title>
        <authorList>
            <person name="Zimin A.V."/>
            <person name="Smith D.R."/>
            <person name="Sutton G."/>
            <person name="Yorke J.A."/>
        </authorList>
    </citation>
    <scope>NUCLEOTIDE SEQUENCE [LARGE SCALE GENOMIC DNA]</scope>
    <source>
        <strain evidence="14 15">TSC#14021-0224.01</strain>
    </source>
</reference>
<dbReference type="GO" id="GO:0007010">
    <property type="term" value="P:cytoskeleton organization"/>
    <property type="evidence" value="ECO:0007669"/>
    <property type="project" value="TreeGrafter"/>
</dbReference>
<evidence type="ECO:0000256" key="10">
    <source>
        <dbReference type="PROSITE-ProRule" id="PRU00104"/>
    </source>
</evidence>
<dbReference type="GO" id="GO:0008270">
    <property type="term" value="F:zinc ion binding"/>
    <property type="evidence" value="ECO:0007669"/>
    <property type="project" value="UniProtKB-KW"/>
</dbReference>
<dbReference type="GO" id="GO:0061578">
    <property type="term" value="F:K63-linked deubiquitinase activity"/>
    <property type="evidence" value="ECO:0007669"/>
    <property type="project" value="EnsemblMetazoa"/>
</dbReference>
<gene>
    <name evidence="14" type="primary">Dere\GG10945</name>
    <name evidence="14" type="synonym">dere_GLEANR_10947</name>
    <name evidence="14" type="synonym">GG10945</name>
    <name evidence="14" type="ORF">Dere_GG10945</name>
</gene>
<name>B3PAJ2_DROER</name>
<keyword evidence="4" id="KW-0479">Metal-binding</keyword>
<dbReference type="EC" id="3.4.19.12" evidence="2"/>
<evidence type="ECO:0000256" key="8">
    <source>
        <dbReference type="ARBA" id="ARBA00022807"/>
    </source>
</evidence>
<dbReference type="Gene3D" id="1.25.40.560">
    <property type="match status" value="1"/>
</dbReference>
<dbReference type="eggNOG" id="KOG0943">
    <property type="taxonomic scope" value="Eukaryota"/>
</dbReference>
<keyword evidence="7" id="KW-0378">Hydrolase</keyword>
<dbReference type="PANTHER" id="PTHR13367:SF28">
    <property type="entry name" value="UBIQUITIN THIOESTERASE ZRANB1"/>
    <property type="match status" value="1"/>
</dbReference>
<dbReference type="Pfam" id="PF00632">
    <property type="entry name" value="HECT"/>
    <property type="match status" value="1"/>
</dbReference>
<dbReference type="InterPro" id="IPR001876">
    <property type="entry name" value="Znf_RanBP2"/>
</dbReference>
<dbReference type="PANTHER" id="PTHR13367">
    <property type="entry name" value="UBIQUITIN THIOESTERASE"/>
    <property type="match status" value="1"/>
</dbReference>
<evidence type="ECO:0000256" key="3">
    <source>
        <dbReference type="ARBA" id="ARBA00022670"/>
    </source>
</evidence>
<reference evidence="14 15" key="1">
    <citation type="journal article" date="2007" name="Nature">
        <title>Evolution of genes and genomes on the Drosophila phylogeny.</title>
        <authorList>
            <consortium name="Drosophila 12 Genomes Consortium"/>
            <person name="Clark A.G."/>
            <person name="Eisen M.B."/>
            <person name="Smith D.R."/>
            <person name="Bergman C.M."/>
            <person name="Oliver B."/>
            <person name="Markow T.A."/>
            <person name="Kaufman T.C."/>
            <person name="Kellis M."/>
            <person name="Gelbart W."/>
            <person name="Iyer V.N."/>
            <person name="Pollard D.A."/>
            <person name="Sackton T.B."/>
            <person name="Larracuente A.M."/>
            <person name="Singh N.D."/>
            <person name="Abad J.P."/>
            <person name="Abt D.N."/>
            <person name="Adryan B."/>
            <person name="Aguade M."/>
            <person name="Akashi H."/>
            <person name="Anderson W.W."/>
            <person name="Aquadro C.F."/>
            <person name="Ardell D.H."/>
            <person name="Arguello R."/>
            <person name="Artieri C.G."/>
            <person name="Barbash D.A."/>
            <person name="Barker D."/>
            <person name="Barsanti P."/>
            <person name="Batterham P."/>
            <person name="Batzoglou S."/>
            <person name="Begun D."/>
            <person name="Bhutkar A."/>
            <person name="Blanco E."/>
            <person name="Bosak S.A."/>
            <person name="Bradley R.K."/>
            <person name="Brand A.D."/>
            <person name="Brent M.R."/>
            <person name="Brooks A.N."/>
            <person name="Brown R.H."/>
            <person name="Butlin R.K."/>
            <person name="Caggese C."/>
            <person name="Calvi B.R."/>
            <person name="Bernardo de Carvalho A."/>
            <person name="Caspi A."/>
            <person name="Castrezana S."/>
            <person name="Celniker S.E."/>
            <person name="Chang J.L."/>
            <person name="Chapple C."/>
            <person name="Chatterji S."/>
            <person name="Chinwalla A."/>
            <person name="Civetta A."/>
            <person name="Clifton S.W."/>
            <person name="Comeron J.M."/>
            <person name="Costello J.C."/>
            <person name="Coyne J.A."/>
            <person name="Daub J."/>
            <person name="David R.G."/>
            <person name="Delcher A.L."/>
            <person name="Delehaunty K."/>
            <person name="Do C.B."/>
            <person name="Ebling H."/>
            <person name="Edwards K."/>
            <person name="Eickbush T."/>
            <person name="Evans J.D."/>
            <person name="Filipski A."/>
            <person name="Findeiss S."/>
            <person name="Freyhult E."/>
            <person name="Fulton L."/>
            <person name="Fulton R."/>
            <person name="Garcia A.C."/>
            <person name="Gardiner A."/>
            <person name="Garfield D.A."/>
            <person name="Garvin B.E."/>
            <person name="Gibson G."/>
            <person name="Gilbert D."/>
            <person name="Gnerre S."/>
            <person name="Godfrey J."/>
            <person name="Good R."/>
            <person name="Gotea V."/>
            <person name="Gravely B."/>
            <person name="Greenberg A.J."/>
            <person name="Griffiths-Jones S."/>
            <person name="Gross S."/>
            <person name="Guigo R."/>
            <person name="Gustafson E.A."/>
            <person name="Haerty W."/>
            <person name="Hahn M.W."/>
            <person name="Halligan D.L."/>
            <person name="Halpern A.L."/>
            <person name="Halter G.M."/>
            <person name="Han M.V."/>
            <person name="Heger A."/>
            <person name="Hillier L."/>
            <person name="Hinrichs A.S."/>
            <person name="Holmes I."/>
            <person name="Hoskins R.A."/>
            <person name="Hubisz M.J."/>
            <person name="Hultmark D."/>
            <person name="Huntley M.A."/>
            <person name="Jaffe D.B."/>
            <person name="Jagadeeshan S."/>
            <person name="Jeck W.R."/>
            <person name="Johnson J."/>
            <person name="Jones C.D."/>
            <person name="Jordan W.C."/>
            <person name="Karpen G.H."/>
            <person name="Kataoka E."/>
            <person name="Keightley P.D."/>
            <person name="Kheradpour P."/>
            <person name="Kirkness E.F."/>
            <person name="Koerich L.B."/>
            <person name="Kristiansen K."/>
            <person name="Kudrna D."/>
            <person name="Kulathinal R.J."/>
            <person name="Kumar S."/>
            <person name="Kwok R."/>
            <person name="Lander E."/>
            <person name="Langley C.H."/>
            <person name="Lapoint R."/>
            <person name="Lazzaro B.P."/>
            <person name="Lee S.J."/>
            <person name="Levesque L."/>
            <person name="Li R."/>
            <person name="Lin C.F."/>
            <person name="Lin M.F."/>
            <person name="Lindblad-Toh K."/>
            <person name="Llopart A."/>
            <person name="Long M."/>
            <person name="Low L."/>
            <person name="Lozovsky E."/>
            <person name="Lu J."/>
            <person name="Luo M."/>
            <person name="Machado C.A."/>
            <person name="Makalowski W."/>
            <person name="Marzo M."/>
            <person name="Matsuda M."/>
            <person name="Matzkin L."/>
            <person name="McAllister B."/>
            <person name="McBride C.S."/>
            <person name="McKernan B."/>
            <person name="McKernan K."/>
            <person name="Mendez-Lago M."/>
            <person name="Minx P."/>
            <person name="Mollenhauer M.U."/>
            <person name="Montooth K."/>
            <person name="Mount S.M."/>
            <person name="Mu X."/>
            <person name="Myers E."/>
            <person name="Negre B."/>
            <person name="Newfeld S."/>
            <person name="Nielsen R."/>
            <person name="Noor M.A."/>
            <person name="O'Grady P."/>
            <person name="Pachter L."/>
            <person name="Papaceit M."/>
            <person name="Parisi M.J."/>
            <person name="Parisi M."/>
            <person name="Parts L."/>
            <person name="Pedersen J.S."/>
            <person name="Pesole G."/>
            <person name="Phillippy A.M."/>
            <person name="Ponting C.P."/>
            <person name="Pop M."/>
            <person name="Porcelli D."/>
            <person name="Powell J.R."/>
            <person name="Prohaska S."/>
            <person name="Pruitt K."/>
            <person name="Puig M."/>
            <person name="Quesneville H."/>
            <person name="Ram K.R."/>
            <person name="Rand D."/>
            <person name="Rasmussen M.D."/>
            <person name="Reed L.K."/>
            <person name="Reenan R."/>
            <person name="Reily A."/>
            <person name="Remington K.A."/>
            <person name="Rieger T.T."/>
            <person name="Ritchie M.G."/>
            <person name="Robin C."/>
            <person name="Rogers Y.H."/>
            <person name="Rohde C."/>
            <person name="Rozas J."/>
            <person name="Rubenfield M.J."/>
            <person name="Ruiz A."/>
            <person name="Russo S."/>
            <person name="Salzberg S.L."/>
            <person name="Sanchez-Gracia A."/>
            <person name="Saranga D.J."/>
            <person name="Sato H."/>
            <person name="Schaeffer S.W."/>
            <person name="Schatz M.C."/>
            <person name="Schlenke T."/>
            <person name="Schwartz R."/>
            <person name="Segarra C."/>
            <person name="Singh R.S."/>
            <person name="Sirot L."/>
            <person name="Sirota M."/>
            <person name="Sisneros N.B."/>
            <person name="Smith C.D."/>
            <person name="Smith T.F."/>
            <person name="Spieth J."/>
            <person name="Stage D.E."/>
            <person name="Stark A."/>
            <person name="Stephan W."/>
            <person name="Strausberg R.L."/>
            <person name="Strempel S."/>
            <person name="Sturgill D."/>
            <person name="Sutton G."/>
            <person name="Sutton G.G."/>
            <person name="Tao W."/>
            <person name="Teichmann S."/>
            <person name="Tobari Y.N."/>
            <person name="Tomimura Y."/>
            <person name="Tsolas J.M."/>
            <person name="Valente V.L."/>
            <person name="Venter E."/>
            <person name="Venter J.C."/>
            <person name="Vicario S."/>
            <person name="Vieira F.G."/>
            <person name="Vilella A.J."/>
            <person name="Villasante A."/>
            <person name="Walenz B."/>
            <person name="Wang J."/>
            <person name="Wasserman M."/>
            <person name="Watts T."/>
            <person name="Wilson D."/>
            <person name="Wilson R.K."/>
            <person name="Wing R.A."/>
            <person name="Wolfner M.F."/>
            <person name="Wong A."/>
            <person name="Wong G.K."/>
            <person name="Wu C.I."/>
            <person name="Wu G."/>
            <person name="Yamamoto D."/>
            <person name="Yang H.P."/>
            <person name="Yang S.P."/>
            <person name="Yorke J.A."/>
            <person name="Yoshida K."/>
            <person name="Zdobnov E."/>
            <person name="Zhang P."/>
            <person name="Zhang Y."/>
            <person name="Zimin A.V."/>
            <person name="Baldwin J."/>
            <person name="Abdouelleil A."/>
            <person name="Abdulkadir J."/>
            <person name="Abebe A."/>
            <person name="Abera B."/>
            <person name="Abreu J."/>
            <person name="Acer S.C."/>
            <person name="Aftuck L."/>
            <person name="Alexander A."/>
            <person name="An P."/>
            <person name="Anderson E."/>
            <person name="Anderson S."/>
            <person name="Arachi H."/>
            <person name="Azer M."/>
            <person name="Bachantsang P."/>
            <person name="Barry A."/>
            <person name="Bayul T."/>
            <person name="Berlin A."/>
            <person name="Bessette D."/>
            <person name="Bloom T."/>
            <person name="Blye J."/>
            <person name="Boguslavskiy L."/>
            <person name="Bonnet C."/>
            <person name="Boukhgalter B."/>
            <person name="Bourzgui I."/>
            <person name="Brown A."/>
            <person name="Cahill P."/>
            <person name="Channer S."/>
            <person name="Cheshatsang Y."/>
            <person name="Chuda L."/>
            <person name="Citroen M."/>
            <person name="Collymore A."/>
            <person name="Cooke P."/>
            <person name="Costello M."/>
            <person name="D'Aco K."/>
            <person name="Daza R."/>
            <person name="De Haan G."/>
            <person name="DeGray S."/>
            <person name="DeMaso C."/>
            <person name="Dhargay N."/>
            <person name="Dooley K."/>
            <person name="Dooley E."/>
            <person name="Doricent M."/>
            <person name="Dorje P."/>
            <person name="Dorjee K."/>
            <person name="Dupes A."/>
            <person name="Elong R."/>
            <person name="Falk J."/>
            <person name="Farina A."/>
            <person name="Faro S."/>
            <person name="Ferguson D."/>
            <person name="Fisher S."/>
            <person name="Foley C.D."/>
            <person name="Franke A."/>
            <person name="Friedrich D."/>
            <person name="Gadbois L."/>
            <person name="Gearin G."/>
            <person name="Gearin C.R."/>
            <person name="Giannoukos G."/>
            <person name="Goode T."/>
            <person name="Graham J."/>
            <person name="Grandbois E."/>
            <person name="Grewal S."/>
            <person name="Gyaltsen K."/>
            <person name="Hafez N."/>
            <person name="Hagos B."/>
            <person name="Hall J."/>
            <person name="Henson C."/>
            <person name="Hollinger A."/>
            <person name="Honan T."/>
            <person name="Huard M.D."/>
            <person name="Hughes L."/>
            <person name="Hurhula B."/>
            <person name="Husby M.E."/>
            <person name="Kamat A."/>
            <person name="Kanga B."/>
            <person name="Kashin S."/>
            <person name="Khazanovich D."/>
            <person name="Kisner P."/>
            <person name="Lance K."/>
            <person name="Lara M."/>
            <person name="Lee W."/>
            <person name="Lennon N."/>
            <person name="Letendre F."/>
            <person name="LeVine R."/>
            <person name="Lipovsky A."/>
            <person name="Liu X."/>
            <person name="Liu J."/>
            <person name="Liu S."/>
            <person name="Lokyitsang T."/>
            <person name="Lokyitsang Y."/>
            <person name="Lubonja R."/>
            <person name="Lui A."/>
            <person name="MacDonald P."/>
            <person name="Magnisalis V."/>
            <person name="Maru K."/>
            <person name="Matthews C."/>
            <person name="McCusker W."/>
            <person name="McDonough S."/>
            <person name="Mehta T."/>
            <person name="Meldrim J."/>
            <person name="Meneus L."/>
            <person name="Mihai O."/>
            <person name="Mihalev A."/>
            <person name="Mihova T."/>
            <person name="Mittelman R."/>
            <person name="Mlenga V."/>
            <person name="Montmayeur A."/>
            <person name="Mulrain L."/>
            <person name="Navidi A."/>
            <person name="Naylor J."/>
            <person name="Negash T."/>
            <person name="Nguyen T."/>
            <person name="Nguyen N."/>
            <person name="Nicol R."/>
            <person name="Norbu C."/>
            <person name="Norbu N."/>
            <person name="Novod N."/>
            <person name="O'Neill B."/>
            <person name="Osman S."/>
            <person name="Markiewicz E."/>
            <person name="Oyono O.L."/>
            <person name="Patti C."/>
            <person name="Phunkhang P."/>
            <person name="Pierre F."/>
            <person name="Priest M."/>
            <person name="Raghuraman S."/>
            <person name="Rege F."/>
            <person name="Reyes R."/>
            <person name="Rise C."/>
            <person name="Rogov P."/>
            <person name="Ross K."/>
            <person name="Ryan E."/>
            <person name="Settipalli S."/>
            <person name="Shea T."/>
            <person name="Sherpa N."/>
            <person name="Shi L."/>
            <person name="Shih D."/>
            <person name="Sparrow T."/>
            <person name="Spaulding J."/>
            <person name="Stalker J."/>
            <person name="Stange-Thomann N."/>
            <person name="Stavropoulos S."/>
            <person name="Stone C."/>
            <person name="Strader C."/>
            <person name="Tesfaye S."/>
            <person name="Thomson T."/>
            <person name="Thoulutsang Y."/>
            <person name="Thoulutsang D."/>
            <person name="Topham K."/>
            <person name="Topping I."/>
            <person name="Tsamla T."/>
            <person name="Vassiliev H."/>
            <person name="Vo A."/>
            <person name="Wangchuk T."/>
            <person name="Wangdi T."/>
            <person name="Weiand M."/>
            <person name="Wilkinson J."/>
            <person name="Wilson A."/>
            <person name="Yadav S."/>
            <person name="Young G."/>
            <person name="Yu Q."/>
            <person name="Zembek L."/>
            <person name="Zhong D."/>
            <person name="Zimmer A."/>
            <person name="Zwirko Z."/>
            <person name="Jaffe D.B."/>
            <person name="Alvarez P."/>
            <person name="Brockman W."/>
            <person name="Butler J."/>
            <person name="Chin C."/>
            <person name="Gnerre S."/>
            <person name="Grabherr M."/>
            <person name="Kleber M."/>
            <person name="Mauceli E."/>
            <person name="MacCallum I."/>
        </authorList>
    </citation>
    <scope>NUCLEOTIDE SEQUENCE [LARGE SCALE GENOMIC DNA]</scope>
    <source>
        <strain evidence="14 15">TSC#14021-0224.01</strain>
    </source>
</reference>
<evidence type="ECO:0000259" key="13">
    <source>
        <dbReference type="PROSITE" id="PS50237"/>
    </source>
</evidence>
<dbReference type="InterPro" id="IPR051346">
    <property type="entry name" value="OTU_Deubiquitinase"/>
</dbReference>
<dbReference type="GO" id="GO:0016477">
    <property type="term" value="P:cell migration"/>
    <property type="evidence" value="ECO:0007669"/>
    <property type="project" value="TreeGrafter"/>
</dbReference>
<evidence type="ECO:0000256" key="6">
    <source>
        <dbReference type="ARBA" id="ARBA00022786"/>
    </source>
</evidence>
<dbReference type="OrthoDB" id="6275030at2759"/>
<protein>
    <recommendedName>
        <fullName evidence="2">ubiquitinyl hydrolase 1</fullName>
        <ecNumber evidence="2">3.4.19.12</ecNumber>
    </recommendedName>
</protein>
<keyword evidence="15" id="KW-1185">Reference proteome</keyword>
<dbReference type="GO" id="GO:0004842">
    <property type="term" value="F:ubiquitin-protein transferase activity"/>
    <property type="evidence" value="ECO:0007669"/>
    <property type="project" value="InterPro"/>
</dbReference>
<keyword evidence="6 10" id="KW-0833">Ubl conjugation pathway</keyword>
<evidence type="ECO:0000313" key="14">
    <source>
        <dbReference type="EMBL" id="EDV45025.2"/>
    </source>
</evidence>
<dbReference type="Pfam" id="PF18418">
    <property type="entry name" value="AnkUBD"/>
    <property type="match status" value="1"/>
</dbReference>
<evidence type="ECO:0000256" key="4">
    <source>
        <dbReference type="ARBA" id="ARBA00022723"/>
    </source>
</evidence>
<feature type="domain" description="RanBP2-type" evidence="12">
    <location>
        <begin position="50"/>
        <end position="79"/>
    </location>
</feature>
<evidence type="ECO:0000313" key="15">
    <source>
        <dbReference type="Proteomes" id="UP000008711"/>
    </source>
</evidence>
<dbReference type="Proteomes" id="UP000008711">
    <property type="component" value="Unassembled WGS sequence"/>
</dbReference>
<evidence type="ECO:0000256" key="11">
    <source>
        <dbReference type="PROSITE-ProRule" id="PRU00322"/>
    </source>
</evidence>
<sequence length="449" mass="50020">MIPCVSPAQESCTVAEEAAAVEVAVMSPTPSSTCYSLQPQNQARQSNVADSKKWPCKVCTYLNWPRSLRCVQCCTKRGGETIEQRPQQPNVDTVSVNNSFNKKHIYQLGSSETINNCDTLQERQERRQRQIRRQVDWQWLNACLGVVENNYSAVEAYLSCGGNPARSLTSTEIAALNRNSAFDVGHTLIHLAIRFHREEMLPMLLAQISGSGPGIKRVPSYVAPDLAADIRRHFANTLRLRKSGLPCHYVQKRATFALPAEIEELPIPIQEQLCDAQKQLETPPPALNWSLEITARLSSRMFVLWNRSAGDCLLDSAMQATWGVFDRDNILRRALADTLHQCGHVIDLMKEEGCGNRELIPGGREVAVTSSNIFEYVRRYTEYRLIKSQEKALEALKDGVFDVLPDNSMNSLTAEDLRLLLNGVGVLLVRISCASSFGGGIPTIAICHH</sequence>
<dbReference type="PROSITE" id="PS50237">
    <property type="entry name" value="HECT"/>
    <property type="match status" value="1"/>
</dbReference>
<dbReference type="PROSITE" id="PS01358">
    <property type="entry name" value="ZF_RANBP2_1"/>
    <property type="match status" value="1"/>
</dbReference>
<dbReference type="GO" id="GO:0090263">
    <property type="term" value="P:positive regulation of canonical Wnt signaling pathway"/>
    <property type="evidence" value="ECO:0007669"/>
    <property type="project" value="EnsemblMetazoa"/>
</dbReference>